<gene>
    <name evidence="1" type="ORF">DARMORV10_A08P20880.1</name>
</gene>
<evidence type="ECO:0000313" key="1">
    <source>
        <dbReference type="EMBL" id="CAF2245780.1"/>
    </source>
</evidence>
<protein>
    <submittedName>
        <fullName evidence="1">(rape) hypothetical protein</fullName>
    </submittedName>
</protein>
<reference evidence="1" key="1">
    <citation type="submission" date="2021-01" db="EMBL/GenBank/DDBJ databases">
        <authorList>
            <consortium name="Genoscope - CEA"/>
            <person name="William W."/>
        </authorList>
    </citation>
    <scope>NUCLEOTIDE SEQUENCE</scope>
</reference>
<organism evidence="1">
    <name type="scientific">Brassica napus</name>
    <name type="common">Rape</name>
    <dbReference type="NCBI Taxonomy" id="3708"/>
    <lineage>
        <taxon>Eukaryota</taxon>
        <taxon>Viridiplantae</taxon>
        <taxon>Streptophyta</taxon>
        <taxon>Embryophyta</taxon>
        <taxon>Tracheophyta</taxon>
        <taxon>Spermatophyta</taxon>
        <taxon>Magnoliopsida</taxon>
        <taxon>eudicotyledons</taxon>
        <taxon>Gunneridae</taxon>
        <taxon>Pentapetalae</taxon>
        <taxon>rosids</taxon>
        <taxon>malvids</taxon>
        <taxon>Brassicales</taxon>
        <taxon>Brassicaceae</taxon>
        <taxon>Brassiceae</taxon>
        <taxon>Brassica</taxon>
    </lineage>
</organism>
<feature type="non-terminal residue" evidence="1">
    <location>
        <position position="1"/>
    </location>
</feature>
<dbReference type="Proteomes" id="UP001295469">
    <property type="component" value="Chromosome A08"/>
</dbReference>
<dbReference type="AlphaFoldDB" id="A0A817AH91"/>
<dbReference type="EMBL" id="HG994362">
    <property type="protein sequence ID" value="CAF2245780.1"/>
    <property type="molecule type" value="Genomic_DNA"/>
</dbReference>
<proteinExistence type="predicted"/>
<name>A0A817AH91_BRANA</name>
<sequence length="67" mass="7642">LSGKIPSRRPQKRTLTFQKHLDANAIDPLKFFEYIFSCNLFGCVEESIGSFMYIQTGFDSLSAYLAE</sequence>
<accession>A0A817AH91</accession>